<dbReference type="Proteomes" id="UP000785679">
    <property type="component" value="Unassembled WGS sequence"/>
</dbReference>
<protein>
    <submittedName>
        <fullName evidence="2">Uncharacterized protein</fullName>
    </submittedName>
</protein>
<gene>
    <name evidence="2" type="ORF">FGO68_gene13967</name>
</gene>
<accession>A0A8J8T5Q2</accession>
<feature type="compositionally biased region" description="Polar residues" evidence="1">
    <location>
        <begin position="8"/>
        <end position="21"/>
    </location>
</feature>
<name>A0A8J8T5Q2_HALGN</name>
<proteinExistence type="predicted"/>
<evidence type="ECO:0000313" key="2">
    <source>
        <dbReference type="EMBL" id="TNV82521.1"/>
    </source>
</evidence>
<organism evidence="2 3">
    <name type="scientific">Halteria grandinella</name>
    <dbReference type="NCBI Taxonomy" id="5974"/>
    <lineage>
        <taxon>Eukaryota</taxon>
        <taxon>Sar</taxon>
        <taxon>Alveolata</taxon>
        <taxon>Ciliophora</taxon>
        <taxon>Intramacronucleata</taxon>
        <taxon>Spirotrichea</taxon>
        <taxon>Stichotrichia</taxon>
        <taxon>Sporadotrichida</taxon>
        <taxon>Halteriidae</taxon>
        <taxon>Halteria</taxon>
    </lineage>
</organism>
<dbReference type="EMBL" id="RRYP01004859">
    <property type="protein sequence ID" value="TNV82521.1"/>
    <property type="molecule type" value="Genomic_DNA"/>
</dbReference>
<evidence type="ECO:0000313" key="3">
    <source>
        <dbReference type="Proteomes" id="UP000785679"/>
    </source>
</evidence>
<feature type="region of interest" description="Disordered" evidence="1">
    <location>
        <begin position="1"/>
        <end position="35"/>
    </location>
</feature>
<evidence type="ECO:0000256" key="1">
    <source>
        <dbReference type="SAM" id="MobiDB-lite"/>
    </source>
</evidence>
<dbReference type="AlphaFoldDB" id="A0A8J8T5Q2"/>
<reference evidence="2" key="1">
    <citation type="submission" date="2019-06" db="EMBL/GenBank/DDBJ databases">
        <authorList>
            <person name="Zheng W."/>
        </authorList>
    </citation>
    <scope>NUCLEOTIDE SEQUENCE</scope>
    <source>
        <strain evidence="2">QDHG01</strain>
    </source>
</reference>
<comment type="caution">
    <text evidence="2">The sequence shown here is derived from an EMBL/GenBank/DDBJ whole genome shotgun (WGS) entry which is preliminary data.</text>
</comment>
<sequence length="118" mass="13427">MRSGIEATPNNDNTSNLSQFLRNKDRSRRNLHPSSNLLFIAKSNRAHSKSSESGLNFRGIVGGGGTSELNWRMHNKELEIRETPLEDQEDSILIELYRFESSNKSKLQIIQKSSPQIQ</sequence>
<keyword evidence="3" id="KW-1185">Reference proteome</keyword>